<evidence type="ECO:0000313" key="3">
    <source>
        <dbReference type="EMBL" id="KAF7721032.1"/>
    </source>
</evidence>
<dbReference type="InterPro" id="IPR001977">
    <property type="entry name" value="Depp_CoAkinase"/>
</dbReference>
<keyword evidence="1" id="KW-0547">Nucleotide-binding</keyword>
<name>A0A8H7EM04_9FUNG</name>
<dbReference type="GO" id="GO:0004140">
    <property type="term" value="F:dephospho-CoA kinase activity"/>
    <property type="evidence" value="ECO:0007669"/>
    <property type="project" value="InterPro"/>
</dbReference>
<dbReference type="PANTHER" id="PTHR10695">
    <property type="entry name" value="DEPHOSPHO-COA KINASE-RELATED"/>
    <property type="match status" value="1"/>
</dbReference>
<evidence type="ECO:0000256" key="2">
    <source>
        <dbReference type="ARBA" id="ARBA00022840"/>
    </source>
</evidence>
<dbReference type="EMBL" id="JABAYA010000316">
    <property type="protein sequence ID" value="KAF7721032.1"/>
    <property type="molecule type" value="Genomic_DNA"/>
</dbReference>
<dbReference type="Gene3D" id="3.40.50.300">
    <property type="entry name" value="P-loop containing nucleotide triphosphate hydrolases"/>
    <property type="match status" value="1"/>
</dbReference>
<gene>
    <name evidence="3" type="ORF">EC973_005542</name>
</gene>
<sequence>MLKEVFLYWLKGADMVVLDVPLLFESGFNKLVGTTVVVYCSELLQLRRLMQRDGLSEEAAQQRIRAQLSLREKVDRADIVLDNSSDITQLELQVASLVKKLKPSTVTWLLEYAGPPAILAAFVAAIRHYAPPIIAYLSSQLLQSLK</sequence>
<keyword evidence="4" id="KW-1185">Reference proteome</keyword>
<dbReference type="PROSITE" id="PS51219">
    <property type="entry name" value="DPCK"/>
    <property type="match status" value="1"/>
</dbReference>
<organism evidence="3 4">
    <name type="scientific">Apophysomyces ossiformis</name>
    <dbReference type="NCBI Taxonomy" id="679940"/>
    <lineage>
        <taxon>Eukaryota</taxon>
        <taxon>Fungi</taxon>
        <taxon>Fungi incertae sedis</taxon>
        <taxon>Mucoromycota</taxon>
        <taxon>Mucoromycotina</taxon>
        <taxon>Mucoromycetes</taxon>
        <taxon>Mucorales</taxon>
        <taxon>Mucorineae</taxon>
        <taxon>Mucoraceae</taxon>
        <taxon>Apophysomyces</taxon>
    </lineage>
</organism>
<dbReference type="InterPro" id="IPR027417">
    <property type="entry name" value="P-loop_NTPase"/>
</dbReference>
<dbReference type="NCBIfam" id="TIGR00152">
    <property type="entry name" value="dephospho-CoA kinase"/>
    <property type="match status" value="1"/>
</dbReference>
<accession>A0A8H7EM04</accession>
<protein>
    <recommendedName>
        <fullName evidence="5">Dephospho-CoA kinase</fullName>
    </recommendedName>
</protein>
<dbReference type="OrthoDB" id="247245at2759"/>
<comment type="caution">
    <text evidence="3">The sequence shown here is derived from an EMBL/GenBank/DDBJ whole genome shotgun (WGS) entry which is preliminary data.</text>
</comment>
<evidence type="ECO:0000313" key="4">
    <source>
        <dbReference type="Proteomes" id="UP000605846"/>
    </source>
</evidence>
<dbReference type="GO" id="GO:0005524">
    <property type="term" value="F:ATP binding"/>
    <property type="evidence" value="ECO:0007669"/>
    <property type="project" value="UniProtKB-KW"/>
</dbReference>
<proteinExistence type="predicted"/>
<reference evidence="3" key="1">
    <citation type="submission" date="2020-01" db="EMBL/GenBank/DDBJ databases">
        <title>Genome Sequencing of Three Apophysomyces-Like Fungal Strains Confirms a Novel Fungal Genus in the Mucoromycota with divergent Burkholderia-like Endosymbiotic Bacteria.</title>
        <authorList>
            <person name="Stajich J.E."/>
            <person name="Macias A.M."/>
            <person name="Carter-House D."/>
            <person name="Lovett B."/>
            <person name="Kasson L.R."/>
            <person name="Berry K."/>
            <person name="Grigoriev I."/>
            <person name="Chang Y."/>
            <person name="Spatafora J."/>
            <person name="Kasson M.T."/>
        </authorList>
    </citation>
    <scope>NUCLEOTIDE SEQUENCE</scope>
    <source>
        <strain evidence="3">NRRL A-21654</strain>
    </source>
</reference>
<dbReference type="SUPFAM" id="SSF52540">
    <property type="entry name" value="P-loop containing nucleoside triphosphate hydrolases"/>
    <property type="match status" value="1"/>
</dbReference>
<dbReference type="GO" id="GO:0015937">
    <property type="term" value="P:coenzyme A biosynthetic process"/>
    <property type="evidence" value="ECO:0007669"/>
    <property type="project" value="InterPro"/>
</dbReference>
<dbReference type="Pfam" id="PF01121">
    <property type="entry name" value="CoaE"/>
    <property type="match status" value="1"/>
</dbReference>
<dbReference type="Proteomes" id="UP000605846">
    <property type="component" value="Unassembled WGS sequence"/>
</dbReference>
<evidence type="ECO:0000256" key="1">
    <source>
        <dbReference type="ARBA" id="ARBA00022741"/>
    </source>
</evidence>
<evidence type="ECO:0008006" key="5">
    <source>
        <dbReference type="Google" id="ProtNLM"/>
    </source>
</evidence>
<keyword evidence="2" id="KW-0067">ATP-binding</keyword>
<dbReference type="PANTHER" id="PTHR10695:SF46">
    <property type="entry name" value="BIFUNCTIONAL COENZYME A SYNTHASE-RELATED"/>
    <property type="match status" value="1"/>
</dbReference>
<dbReference type="CDD" id="cd02022">
    <property type="entry name" value="DPCK"/>
    <property type="match status" value="1"/>
</dbReference>
<dbReference type="AlphaFoldDB" id="A0A8H7EM04"/>